<reference evidence="1 2" key="1">
    <citation type="journal article" date="2018" name="Sci. Rep.">
        <title>Genomic signatures of local adaptation to the degree of environmental predictability in rotifers.</title>
        <authorList>
            <person name="Franch-Gras L."/>
            <person name="Hahn C."/>
            <person name="Garcia-Roger E.M."/>
            <person name="Carmona M.J."/>
            <person name="Serra M."/>
            <person name="Gomez A."/>
        </authorList>
    </citation>
    <scope>NUCLEOTIDE SEQUENCE [LARGE SCALE GENOMIC DNA]</scope>
    <source>
        <strain evidence="1">HYR1</strain>
    </source>
</reference>
<gene>
    <name evidence="1" type="ORF">BpHYR1_009001</name>
</gene>
<name>A0A3M7QD56_BRAPC</name>
<keyword evidence="2" id="KW-1185">Reference proteome</keyword>
<dbReference type="EMBL" id="REGN01006482">
    <property type="protein sequence ID" value="RNA09310.1"/>
    <property type="molecule type" value="Genomic_DNA"/>
</dbReference>
<accession>A0A3M7QD56</accession>
<sequence length="142" mass="16532">MVMLLYVSVIHSYYVAQLPFLHNLLTNIKLTNLSLEQSSFKKKNQANIMCCFQSNILTKQTTEILMNLDQLNRFFAKRLFCWDPYKRILNRPKFSEIVTVSALEGQLYRGHLAGSLTVKILNHQADWPTDRKKPSVKWTGLI</sequence>
<organism evidence="1 2">
    <name type="scientific">Brachionus plicatilis</name>
    <name type="common">Marine rotifer</name>
    <name type="synonym">Brachionus muelleri</name>
    <dbReference type="NCBI Taxonomy" id="10195"/>
    <lineage>
        <taxon>Eukaryota</taxon>
        <taxon>Metazoa</taxon>
        <taxon>Spiralia</taxon>
        <taxon>Gnathifera</taxon>
        <taxon>Rotifera</taxon>
        <taxon>Eurotatoria</taxon>
        <taxon>Monogononta</taxon>
        <taxon>Pseudotrocha</taxon>
        <taxon>Ploima</taxon>
        <taxon>Brachionidae</taxon>
        <taxon>Brachionus</taxon>
    </lineage>
</organism>
<evidence type="ECO:0000313" key="2">
    <source>
        <dbReference type="Proteomes" id="UP000276133"/>
    </source>
</evidence>
<evidence type="ECO:0000313" key="1">
    <source>
        <dbReference type="EMBL" id="RNA09310.1"/>
    </source>
</evidence>
<proteinExistence type="predicted"/>
<comment type="caution">
    <text evidence="1">The sequence shown here is derived from an EMBL/GenBank/DDBJ whole genome shotgun (WGS) entry which is preliminary data.</text>
</comment>
<dbReference type="Proteomes" id="UP000276133">
    <property type="component" value="Unassembled WGS sequence"/>
</dbReference>
<dbReference type="AlphaFoldDB" id="A0A3M7QD56"/>
<protein>
    <submittedName>
        <fullName evidence="1">Uncharacterized protein</fullName>
    </submittedName>
</protein>